<comment type="caution">
    <text evidence="2">The sequence shown here is derived from an EMBL/GenBank/DDBJ whole genome shotgun (WGS) entry which is preliminary data.</text>
</comment>
<evidence type="ECO:0000313" key="3">
    <source>
        <dbReference type="Proteomes" id="UP000521199"/>
    </source>
</evidence>
<dbReference type="Proteomes" id="UP000521199">
    <property type="component" value="Unassembled WGS sequence"/>
</dbReference>
<dbReference type="GO" id="GO:0019441">
    <property type="term" value="P:L-tryptophan catabolic process to kynurenine"/>
    <property type="evidence" value="ECO:0007669"/>
    <property type="project" value="InterPro"/>
</dbReference>
<dbReference type="InterPro" id="IPR037175">
    <property type="entry name" value="KFase_sf"/>
</dbReference>
<organism evidence="2 3">
    <name type="scientific">Chiayiivirga flava</name>
    <dbReference type="NCBI Taxonomy" id="659595"/>
    <lineage>
        <taxon>Bacteria</taxon>
        <taxon>Pseudomonadati</taxon>
        <taxon>Pseudomonadota</taxon>
        <taxon>Gammaproteobacteria</taxon>
        <taxon>Lysobacterales</taxon>
        <taxon>Lysobacteraceae</taxon>
        <taxon>Chiayiivirga</taxon>
    </lineage>
</organism>
<sequence length="382" mass="39527">MFLIRTAAALLAIVAGVASPPATAQSLPPFDIGSYDPIPGPSPWGPADNAGASNTQTPAKVRDAILRIVTGRTIRLAHTLEAGMPVFPGASPEFALEIFPPMQLGRQMTIAEQIPYAFPIGQLGTQVDALNHFGHLPAADATFDDAVFYNQVSGADLLAGTGPGDAYARLGVDQLKPYFTRGILVDMARHANAGAALTAGEEITAQMLLDVLHAQGLRLSDIQAGDVVVFRTGHGARWHLGAGGVDADGVFHPGYYLDVVPGLGPTFAAPGIGLEVAVLLADRGVAAVGADAPFVEVQPNVVIPDGVPFPVHNHLLAKSGVPLIESMALDEAAEFAAARAAQLAPLPALVRRALNPYVFAFSMDPIPVVGASGSTVAPKAIF</sequence>
<protein>
    <submittedName>
        <fullName evidence="2">Kynurenine formamidase</fullName>
    </submittedName>
</protein>
<dbReference type="PANTHER" id="PTHR34861:SF10">
    <property type="entry name" value="CYCLASE"/>
    <property type="match status" value="1"/>
</dbReference>
<dbReference type="Gene3D" id="3.50.30.50">
    <property type="entry name" value="Putative cyclase"/>
    <property type="match status" value="1"/>
</dbReference>
<dbReference type="Pfam" id="PF04199">
    <property type="entry name" value="Cyclase"/>
    <property type="match status" value="1"/>
</dbReference>
<reference evidence="2 3" key="1">
    <citation type="submission" date="2020-08" db="EMBL/GenBank/DDBJ databases">
        <title>Genomic Encyclopedia of Type Strains, Phase IV (KMG-IV): sequencing the most valuable type-strain genomes for metagenomic binning, comparative biology and taxonomic classification.</title>
        <authorList>
            <person name="Goeker M."/>
        </authorList>
    </citation>
    <scope>NUCLEOTIDE SEQUENCE [LARGE SCALE GENOMIC DNA]</scope>
    <source>
        <strain evidence="2 3">DSM 24163</strain>
    </source>
</reference>
<dbReference type="AlphaFoldDB" id="A0A7W8D799"/>
<dbReference type="EMBL" id="JACHHP010000002">
    <property type="protein sequence ID" value="MBB5208006.1"/>
    <property type="molecule type" value="Genomic_DNA"/>
</dbReference>
<dbReference type="InterPro" id="IPR007325">
    <property type="entry name" value="KFase/CYL"/>
</dbReference>
<keyword evidence="1" id="KW-0732">Signal</keyword>
<dbReference type="GO" id="GO:0004061">
    <property type="term" value="F:arylformamidase activity"/>
    <property type="evidence" value="ECO:0007669"/>
    <property type="project" value="InterPro"/>
</dbReference>
<dbReference type="SUPFAM" id="SSF102198">
    <property type="entry name" value="Putative cyclase"/>
    <property type="match status" value="1"/>
</dbReference>
<feature type="chain" id="PRO_5031088915" evidence="1">
    <location>
        <begin position="25"/>
        <end position="382"/>
    </location>
</feature>
<dbReference type="RefSeq" id="WP_183960513.1">
    <property type="nucleotide sequence ID" value="NZ_JACHHP010000002.1"/>
</dbReference>
<name>A0A7W8D799_9GAMM</name>
<gene>
    <name evidence="2" type="ORF">HNQ52_001535</name>
</gene>
<evidence type="ECO:0000256" key="1">
    <source>
        <dbReference type="SAM" id="SignalP"/>
    </source>
</evidence>
<keyword evidence="3" id="KW-1185">Reference proteome</keyword>
<accession>A0A7W8D799</accession>
<dbReference type="PANTHER" id="PTHR34861">
    <property type="match status" value="1"/>
</dbReference>
<feature type="signal peptide" evidence="1">
    <location>
        <begin position="1"/>
        <end position="24"/>
    </location>
</feature>
<evidence type="ECO:0000313" key="2">
    <source>
        <dbReference type="EMBL" id="MBB5208006.1"/>
    </source>
</evidence>
<proteinExistence type="predicted"/>